<gene>
    <name evidence="2" type="ORF">DES41_101631</name>
</gene>
<dbReference type="OrthoDB" id="7054961at2"/>
<dbReference type="InterPro" id="IPR017465">
    <property type="entry name" value="EpsL_proteobac"/>
</dbReference>
<sequence>MTRRFRPAPRLAILLALWAASVAAQDVDIDALKFSASQGQRYDSNLFRRSTNARSETLSTTTVGLQLDKRYSLQRVELDVNLASNRYRSNDYLNFNAVNYRAVWHWSVTPRLRGSISRTRSDDINTFDYFRSFDRNVRTDIKTGATAVAVLGRDWLLLGGIERDERSNERPTAQSGDYTLRNISAGVRRVFPSGSRISYRVLDGQGDYFNRVPGVTATPTAYSQLEHEVQVSWSVTAKTTVSATLGYIDRKHRDLAVRDFSGLRGNLNVNWRATGKSGVQLTLARSISPYQTNTASYTVGNRISMYPYWSISSRAAVYASLDHLRYSFDGALPGVDNNAREDRTNIAGLGVRWEPFDALSLNAGVYRELRTSNLEGFGYSNTSAQFSAKFVF</sequence>
<evidence type="ECO:0000256" key="1">
    <source>
        <dbReference type="SAM" id="SignalP"/>
    </source>
</evidence>
<comment type="caution">
    <text evidence="2">The sequence shown here is derived from an EMBL/GenBank/DDBJ whole genome shotgun (WGS) entry which is preliminary data.</text>
</comment>
<evidence type="ECO:0000313" key="3">
    <source>
        <dbReference type="Proteomes" id="UP000252884"/>
    </source>
</evidence>
<feature type="chain" id="PRO_5016596056" evidence="1">
    <location>
        <begin position="25"/>
        <end position="392"/>
    </location>
</feature>
<dbReference type="AlphaFoldDB" id="A0A368YB10"/>
<dbReference type="InterPro" id="IPR018759">
    <property type="entry name" value="BBP2_2"/>
</dbReference>
<keyword evidence="1" id="KW-0732">Signal</keyword>
<protein>
    <submittedName>
        <fullName evidence="2">Exopolysaccharide biosynthesis operon protein EpsL</fullName>
    </submittedName>
</protein>
<keyword evidence="3" id="KW-1185">Reference proteome</keyword>
<dbReference type="Pfam" id="PF10082">
    <property type="entry name" value="BBP2_2"/>
    <property type="match status" value="1"/>
</dbReference>
<reference evidence="2 3" key="1">
    <citation type="submission" date="2018-07" db="EMBL/GenBank/DDBJ databases">
        <title>Genomic Encyclopedia of Type Strains, Phase IV (KMG-IV): sequencing the most valuable type-strain genomes for metagenomic binning, comparative biology and taxonomic classification.</title>
        <authorList>
            <person name="Goeker M."/>
        </authorList>
    </citation>
    <scope>NUCLEOTIDE SEQUENCE [LARGE SCALE GENOMIC DNA]</scope>
    <source>
        <strain evidence="2 3">DSM 21634</strain>
    </source>
</reference>
<proteinExistence type="predicted"/>
<dbReference type="Proteomes" id="UP000252884">
    <property type="component" value="Unassembled WGS sequence"/>
</dbReference>
<dbReference type="NCBIfam" id="TIGR03014">
    <property type="entry name" value="EpsL"/>
    <property type="match status" value="1"/>
</dbReference>
<organism evidence="2 3">
    <name type="scientific">Pseudorhodoferax soli</name>
    <dbReference type="NCBI Taxonomy" id="545864"/>
    <lineage>
        <taxon>Bacteria</taxon>
        <taxon>Pseudomonadati</taxon>
        <taxon>Pseudomonadota</taxon>
        <taxon>Betaproteobacteria</taxon>
        <taxon>Burkholderiales</taxon>
        <taxon>Comamonadaceae</taxon>
    </lineage>
</organism>
<evidence type="ECO:0000313" key="2">
    <source>
        <dbReference type="EMBL" id="RCW76027.1"/>
    </source>
</evidence>
<feature type="signal peptide" evidence="1">
    <location>
        <begin position="1"/>
        <end position="24"/>
    </location>
</feature>
<dbReference type="EMBL" id="QPJK01000001">
    <property type="protein sequence ID" value="RCW76027.1"/>
    <property type="molecule type" value="Genomic_DNA"/>
</dbReference>
<name>A0A368YB10_9BURK</name>
<accession>A0A368YB10</accession>